<keyword evidence="3" id="KW-1185">Reference proteome</keyword>
<dbReference type="AlphaFoldDB" id="A0A369K8V1"/>
<feature type="region of interest" description="Disordered" evidence="1">
    <location>
        <begin position="47"/>
        <end position="73"/>
    </location>
</feature>
<evidence type="ECO:0000313" key="2">
    <source>
        <dbReference type="EMBL" id="RDB31021.1"/>
    </source>
</evidence>
<dbReference type="InParanoid" id="A0A369K8V1"/>
<dbReference type="EMBL" id="LUEZ02000002">
    <property type="protein sequence ID" value="RDB31021.1"/>
    <property type="molecule type" value="Genomic_DNA"/>
</dbReference>
<dbReference type="Proteomes" id="UP000076154">
    <property type="component" value="Unassembled WGS sequence"/>
</dbReference>
<organism evidence="2 3">
    <name type="scientific">Hypsizygus marmoreus</name>
    <name type="common">White beech mushroom</name>
    <name type="synonym">Agaricus marmoreus</name>
    <dbReference type="NCBI Taxonomy" id="39966"/>
    <lineage>
        <taxon>Eukaryota</taxon>
        <taxon>Fungi</taxon>
        <taxon>Dikarya</taxon>
        <taxon>Basidiomycota</taxon>
        <taxon>Agaricomycotina</taxon>
        <taxon>Agaricomycetes</taxon>
        <taxon>Agaricomycetidae</taxon>
        <taxon>Agaricales</taxon>
        <taxon>Tricholomatineae</taxon>
        <taxon>Lyophyllaceae</taxon>
        <taxon>Hypsizygus</taxon>
    </lineage>
</organism>
<sequence>MQSMMLAASKTAAKKKQTAAKASIVSNKQKMVNLQKSTAVAKKAKKAYKESRCTSVSDEEEEASQIEGGVLSGAEDYIMEEAGPETTASKASTPHTDELIEIDNNDEDPEAELGMQHQYRQRSRRLNMQYTPFAQNALGLIEFTPSMGSSI</sequence>
<accession>A0A369K8V1</accession>
<evidence type="ECO:0000256" key="1">
    <source>
        <dbReference type="SAM" id="MobiDB-lite"/>
    </source>
</evidence>
<gene>
    <name evidence="2" type="ORF">Hypma_000183</name>
</gene>
<comment type="caution">
    <text evidence="2">The sequence shown here is derived from an EMBL/GenBank/DDBJ whole genome shotgun (WGS) entry which is preliminary data.</text>
</comment>
<reference evidence="2" key="1">
    <citation type="submission" date="2018-04" db="EMBL/GenBank/DDBJ databases">
        <title>Whole genome sequencing of Hypsizygus marmoreus.</title>
        <authorList>
            <person name="Choi I.-G."/>
            <person name="Min B."/>
            <person name="Kim J.-G."/>
            <person name="Kim S."/>
            <person name="Oh Y.-L."/>
            <person name="Kong W.-S."/>
            <person name="Park H."/>
            <person name="Jeong J."/>
            <person name="Song E.-S."/>
        </authorList>
    </citation>
    <scope>NUCLEOTIDE SEQUENCE [LARGE SCALE GENOMIC DNA]</scope>
    <source>
        <strain evidence="2">51987-8</strain>
    </source>
</reference>
<evidence type="ECO:0000313" key="3">
    <source>
        <dbReference type="Proteomes" id="UP000076154"/>
    </source>
</evidence>
<name>A0A369K8V1_HYPMA</name>
<protein>
    <submittedName>
        <fullName evidence="2">Uncharacterized protein</fullName>
    </submittedName>
</protein>
<feature type="region of interest" description="Disordered" evidence="1">
    <location>
        <begin position="1"/>
        <end position="23"/>
    </location>
</feature>
<proteinExistence type="predicted"/>